<accession>A0ABX9WBB4</accession>
<keyword evidence="3" id="KW-0479">Metal-binding</keyword>
<proteinExistence type="inferred from homology"/>
<evidence type="ECO:0000313" key="13">
    <source>
        <dbReference type="Proteomes" id="UP000280698"/>
    </source>
</evidence>
<dbReference type="RefSeq" id="WP_123242719.1">
    <property type="nucleotide sequence ID" value="NZ_JAAHBY010000073.1"/>
</dbReference>
<dbReference type="Proteomes" id="UP000280698">
    <property type="component" value="Unassembled WGS sequence"/>
</dbReference>
<dbReference type="PANTHER" id="PTHR47466">
    <property type="match status" value="1"/>
</dbReference>
<evidence type="ECO:0000256" key="4">
    <source>
        <dbReference type="ARBA" id="ARBA00022729"/>
    </source>
</evidence>
<keyword evidence="4 10" id="KW-0732">Signal</keyword>
<dbReference type="InterPro" id="IPR024079">
    <property type="entry name" value="MetalloPept_cat_dom_sf"/>
</dbReference>
<sequence>MGLRPNLLTRRAAGVATTTFALMLSTAAVGVVPAASAFSAAPAGSCAEPADVHSDARVAKGGSTKLDPNALTAKQVTEREADLAAALRDRAAFRAGAQAATPLASVTVPVVVHVIQRDSTRAGGNIPDSMVTQQISVLNTAYSGGTGGAPTAFSFQLQKVHHVTNAAWYPIVQGSSAERQMKSSLREGGKNTLNLYLGELSDNLLGWATFPKRKLDSMDGVVALNESLPGGTATNYNEGDTGTHEIGHWLNLYHTFQGGCSGSGDSVSDTPAESSPAYQCPTGRDTCSTAGQDPIHNFMDYTYDSCMYEFTPGQASRMINAWNAYRAA</sequence>
<evidence type="ECO:0000256" key="8">
    <source>
        <dbReference type="ARBA" id="ARBA00023157"/>
    </source>
</evidence>
<feature type="domain" description="Peptidase M43 pregnancy-associated plasma-A" evidence="11">
    <location>
        <begin position="205"/>
        <end position="321"/>
    </location>
</feature>
<dbReference type="Gene3D" id="3.40.390.10">
    <property type="entry name" value="Collagenase (Catalytic Domain)"/>
    <property type="match status" value="1"/>
</dbReference>
<comment type="caution">
    <text evidence="12">The sequence shown here is derived from an EMBL/GenBank/DDBJ whole genome shotgun (WGS) entry which is preliminary data.</text>
</comment>
<keyword evidence="13" id="KW-1185">Reference proteome</keyword>
<reference evidence="12 13" key="1">
    <citation type="submission" date="2018-11" db="EMBL/GenBank/DDBJ databases">
        <title>Micromonospora sp. PPF5-17, a new actinomycetes isolated from a hot spring soil.</title>
        <authorList>
            <person name="Thawai C."/>
        </authorList>
    </citation>
    <scope>NUCLEOTIDE SEQUENCE [LARGE SCALE GENOMIC DNA]</scope>
    <source>
        <strain evidence="12 13">PPF5-17</strain>
    </source>
</reference>
<feature type="region of interest" description="Disordered" evidence="9">
    <location>
        <begin position="263"/>
        <end position="283"/>
    </location>
</feature>
<name>A0ABX9WBB4_9ACTN</name>
<evidence type="ECO:0000256" key="2">
    <source>
        <dbReference type="ARBA" id="ARBA00022670"/>
    </source>
</evidence>
<keyword evidence="5" id="KW-0378">Hydrolase</keyword>
<evidence type="ECO:0000256" key="5">
    <source>
        <dbReference type="ARBA" id="ARBA00022801"/>
    </source>
</evidence>
<comment type="similarity">
    <text evidence="1">Belongs to the peptidase M43B family.</text>
</comment>
<keyword evidence="6" id="KW-0862">Zinc</keyword>
<keyword evidence="2" id="KW-0645">Protease</keyword>
<evidence type="ECO:0000256" key="1">
    <source>
        <dbReference type="ARBA" id="ARBA00008721"/>
    </source>
</evidence>
<dbReference type="GO" id="GO:0008237">
    <property type="term" value="F:metallopeptidase activity"/>
    <property type="evidence" value="ECO:0007669"/>
    <property type="project" value="UniProtKB-KW"/>
</dbReference>
<protein>
    <submittedName>
        <fullName evidence="12">Zinc metalloprotease</fullName>
    </submittedName>
</protein>
<evidence type="ECO:0000256" key="6">
    <source>
        <dbReference type="ARBA" id="ARBA00022833"/>
    </source>
</evidence>
<dbReference type="Pfam" id="PF05572">
    <property type="entry name" value="Peptidase_M43"/>
    <property type="match status" value="1"/>
</dbReference>
<keyword evidence="8" id="KW-1015">Disulfide bond</keyword>
<evidence type="ECO:0000313" key="12">
    <source>
        <dbReference type="EMBL" id="RNL94056.1"/>
    </source>
</evidence>
<evidence type="ECO:0000256" key="9">
    <source>
        <dbReference type="SAM" id="MobiDB-lite"/>
    </source>
</evidence>
<gene>
    <name evidence="12" type="ORF">EFE23_21390</name>
</gene>
<dbReference type="EMBL" id="RJLN01000073">
    <property type="protein sequence ID" value="RNL94056.1"/>
    <property type="molecule type" value="Genomic_DNA"/>
</dbReference>
<dbReference type="PANTHER" id="PTHR47466:SF1">
    <property type="entry name" value="METALLOPROTEASE MEP1 (AFU_ORTHOLOGUE AFUA_1G07730)-RELATED"/>
    <property type="match status" value="1"/>
</dbReference>
<evidence type="ECO:0000256" key="7">
    <source>
        <dbReference type="ARBA" id="ARBA00023049"/>
    </source>
</evidence>
<dbReference type="CDD" id="cd04275">
    <property type="entry name" value="ZnMc_pappalysin_like"/>
    <property type="match status" value="1"/>
</dbReference>
<evidence type="ECO:0000256" key="3">
    <source>
        <dbReference type="ARBA" id="ARBA00022723"/>
    </source>
</evidence>
<feature type="chain" id="PRO_5045777603" evidence="10">
    <location>
        <begin position="31"/>
        <end position="328"/>
    </location>
</feature>
<dbReference type="InterPro" id="IPR008754">
    <property type="entry name" value="Peptidase_M43"/>
</dbReference>
<feature type="signal peptide" evidence="10">
    <location>
        <begin position="1"/>
        <end position="30"/>
    </location>
</feature>
<keyword evidence="7 12" id="KW-0482">Metalloprotease</keyword>
<evidence type="ECO:0000256" key="10">
    <source>
        <dbReference type="SAM" id="SignalP"/>
    </source>
</evidence>
<organism evidence="12 13">
    <name type="scientific">Micromonospora solifontis</name>
    <dbReference type="NCBI Taxonomy" id="2487138"/>
    <lineage>
        <taxon>Bacteria</taxon>
        <taxon>Bacillati</taxon>
        <taxon>Actinomycetota</taxon>
        <taxon>Actinomycetes</taxon>
        <taxon>Micromonosporales</taxon>
        <taxon>Micromonosporaceae</taxon>
        <taxon>Micromonospora</taxon>
    </lineage>
</organism>
<dbReference type="SUPFAM" id="SSF55486">
    <property type="entry name" value="Metalloproteases ('zincins'), catalytic domain"/>
    <property type="match status" value="1"/>
</dbReference>
<evidence type="ECO:0000259" key="11">
    <source>
        <dbReference type="Pfam" id="PF05572"/>
    </source>
</evidence>